<feature type="short sequence motif" description="DGA/G" evidence="3">
    <location>
        <begin position="227"/>
        <end position="229"/>
    </location>
</feature>
<dbReference type="RefSeq" id="WP_340525856.1">
    <property type="nucleotide sequence ID" value="NZ_JBBLXS010000344.1"/>
</dbReference>
<keyword evidence="3" id="KW-0442">Lipid degradation</keyword>
<dbReference type="PANTHER" id="PTHR32176:SF92">
    <property type="entry name" value="XYLOSE ISOMERASE"/>
    <property type="match status" value="1"/>
</dbReference>
<dbReference type="Pfam" id="PF01734">
    <property type="entry name" value="Patatin"/>
    <property type="match status" value="1"/>
</dbReference>
<dbReference type="InterPro" id="IPR002641">
    <property type="entry name" value="PNPLA_dom"/>
</dbReference>
<keyword evidence="6" id="KW-1185">Reference proteome</keyword>
<feature type="active site" description="Proton acceptor" evidence="3">
    <location>
        <position position="227"/>
    </location>
</feature>
<name>A0ABU8YSW4_9CYAN</name>
<dbReference type="PROSITE" id="PS51635">
    <property type="entry name" value="PNPLA"/>
    <property type="match status" value="1"/>
</dbReference>
<dbReference type="Proteomes" id="UP001384579">
    <property type="component" value="Unassembled WGS sequence"/>
</dbReference>
<gene>
    <name evidence="5" type="ORF">WMG39_21235</name>
</gene>
<protein>
    <submittedName>
        <fullName evidence="5">Patatin-like phospholipase family protein</fullName>
    </submittedName>
</protein>
<evidence type="ECO:0000313" key="6">
    <source>
        <dbReference type="Proteomes" id="UP001384579"/>
    </source>
</evidence>
<evidence type="ECO:0000256" key="2">
    <source>
        <dbReference type="ARBA" id="ARBA00023098"/>
    </source>
</evidence>
<dbReference type="InterPro" id="IPR016035">
    <property type="entry name" value="Acyl_Trfase/lysoPLipase"/>
</dbReference>
<dbReference type="PANTHER" id="PTHR32176">
    <property type="entry name" value="XYLOSE ISOMERASE"/>
    <property type="match status" value="1"/>
</dbReference>
<evidence type="ECO:0000313" key="5">
    <source>
        <dbReference type="EMBL" id="MEK0187356.1"/>
    </source>
</evidence>
<dbReference type="Gene3D" id="3.40.1090.10">
    <property type="entry name" value="Cytosolic phospholipase A2 catalytic domain"/>
    <property type="match status" value="1"/>
</dbReference>
<evidence type="ECO:0000256" key="1">
    <source>
        <dbReference type="ARBA" id="ARBA00010240"/>
    </source>
</evidence>
<comment type="similarity">
    <text evidence="1">Belongs to the patatin family.</text>
</comment>
<proteinExistence type="inferred from homology"/>
<evidence type="ECO:0000259" key="4">
    <source>
        <dbReference type="PROSITE" id="PS51635"/>
    </source>
</evidence>
<dbReference type="SUPFAM" id="SSF52151">
    <property type="entry name" value="FabD/lysophospholipase-like"/>
    <property type="match status" value="1"/>
</dbReference>
<organism evidence="5 6">
    <name type="scientific">Microcoleus anatoxicus PTRS2</name>
    <dbReference type="NCBI Taxonomy" id="2705321"/>
    <lineage>
        <taxon>Bacteria</taxon>
        <taxon>Bacillati</taxon>
        <taxon>Cyanobacteriota</taxon>
        <taxon>Cyanophyceae</taxon>
        <taxon>Oscillatoriophycideae</taxon>
        <taxon>Oscillatoriales</taxon>
        <taxon>Microcoleaceae</taxon>
        <taxon>Microcoleus</taxon>
        <taxon>Microcoleus anatoxicus</taxon>
    </lineage>
</organism>
<feature type="active site" description="Nucleophile" evidence="3">
    <location>
        <position position="52"/>
    </location>
</feature>
<feature type="domain" description="PNPLA" evidence="4">
    <location>
        <begin position="9"/>
        <end position="240"/>
    </location>
</feature>
<accession>A0ABU8YSW4</accession>
<feature type="short sequence motif" description="GXSXG" evidence="3">
    <location>
        <begin position="50"/>
        <end position="54"/>
    </location>
</feature>
<sequence>MADKPYSILSCDGGGIRGLISAIILEKLEQKLRQKAPDKKLRDYFDLMAGTSAGSMTVCAVARGIDASRIKKMYIERGIEIFPPFKNVFSSFINRLSAGFSTQPIYDGVGLKQVLQAFFGQGEINFEKLPKPIKPEKLVGKPLLFQELPKPVLITSYDIYNRQPVVFKNTKVAHEKIPVWEICRSSAAVPIAFPAHIMSNPDFLKNWEEEGNQIPVAGNVKGIPLIDGGFVASNPALCAIAERLRWNSNPPANPKWRQNPANPWRDTVDIKDILVTSLGTGQNLKQIGISESQTWGAGEWINPLDGIPIIDVFADGSSDGIIYIINQLMNAEQYVRFQPILSKNYSAFNANQQILLEIQQEIEKSFLTNKKEDEKLNKLADILLSR</sequence>
<feature type="short sequence motif" description="GXGXXG" evidence="3">
    <location>
        <begin position="13"/>
        <end position="18"/>
    </location>
</feature>
<reference evidence="5 6" key="1">
    <citation type="journal article" date="2020" name="Harmful Algae">
        <title>Molecular and morphological characterization of a novel dihydroanatoxin-a producing Microcoleus species (cyanobacteria) from the Russian River, California, USA.</title>
        <authorList>
            <person name="Conklin K.Y."/>
            <person name="Stancheva R."/>
            <person name="Otten T.G."/>
            <person name="Fadness R."/>
            <person name="Boyer G.L."/>
            <person name="Read B."/>
            <person name="Zhang X."/>
            <person name="Sheath R.G."/>
        </authorList>
    </citation>
    <scope>NUCLEOTIDE SEQUENCE [LARGE SCALE GENOMIC DNA]</scope>
    <source>
        <strain evidence="5 6">PTRS2</strain>
    </source>
</reference>
<dbReference type="EMBL" id="JBBLXS010000344">
    <property type="protein sequence ID" value="MEK0187356.1"/>
    <property type="molecule type" value="Genomic_DNA"/>
</dbReference>
<keyword evidence="3" id="KW-0378">Hydrolase</keyword>
<comment type="caution">
    <text evidence="5">The sequence shown here is derived from an EMBL/GenBank/DDBJ whole genome shotgun (WGS) entry which is preliminary data.</text>
</comment>
<keyword evidence="2 3" id="KW-0443">Lipid metabolism</keyword>
<evidence type="ECO:0000256" key="3">
    <source>
        <dbReference type="PROSITE-ProRule" id="PRU01161"/>
    </source>
</evidence>